<feature type="repeat" description="TPR" evidence="3">
    <location>
        <begin position="336"/>
        <end position="369"/>
    </location>
</feature>
<reference evidence="6" key="1">
    <citation type="submission" date="2020-06" db="EMBL/GenBank/DDBJ databases">
        <title>Legume-microbial interactions unlock mineral nutrients during tropical forest succession.</title>
        <authorList>
            <person name="Epihov D.Z."/>
        </authorList>
    </citation>
    <scope>NUCLEOTIDE SEQUENCE [LARGE SCALE GENOMIC DNA]</scope>
    <source>
        <strain evidence="6">Pan2503</strain>
    </source>
</reference>
<keyword evidence="1" id="KW-0677">Repeat</keyword>
<comment type="caution">
    <text evidence="6">The sequence shown here is derived from an EMBL/GenBank/DDBJ whole genome shotgun (WGS) entry which is preliminary data.</text>
</comment>
<dbReference type="PANTHER" id="PTHR45586:SF1">
    <property type="entry name" value="LIPOPOLYSACCHARIDE ASSEMBLY PROTEIN B"/>
    <property type="match status" value="1"/>
</dbReference>
<dbReference type="PANTHER" id="PTHR45586">
    <property type="entry name" value="TPR REPEAT-CONTAINING PROTEIN PA4667"/>
    <property type="match status" value="1"/>
</dbReference>
<dbReference type="PROSITE" id="PS50005">
    <property type="entry name" value="TPR"/>
    <property type="match status" value="4"/>
</dbReference>
<feature type="repeat" description="TPR" evidence="3">
    <location>
        <begin position="163"/>
        <end position="196"/>
    </location>
</feature>
<dbReference type="Pfam" id="PF13432">
    <property type="entry name" value="TPR_16"/>
    <property type="match status" value="1"/>
</dbReference>
<evidence type="ECO:0000256" key="3">
    <source>
        <dbReference type="PROSITE-ProRule" id="PRU00339"/>
    </source>
</evidence>
<dbReference type="InterPro" id="IPR019734">
    <property type="entry name" value="TPR_rpt"/>
</dbReference>
<organism evidence="6 7">
    <name type="scientific">Candidatus Acidiferrum panamense</name>
    <dbReference type="NCBI Taxonomy" id="2741543"/>
    <lineage>
        <taxon>Bacteria</taxon>
        <taxon>Pseudomonadati</taxon>
        <taxon>Acidobacteriota</taxon>
        <taxon>Terriglobia</taxon>
        <taxon>Candidatus Acidiferrales</taxon>
        <taxon>Candidatus Acidiferrum</taxon>
    </lineage>
</organism>
<dbReference type="Gene3D" id="1.25.40.10">
    <property type="entry name" value="Tetratricopeptide repeat domain"/>
    <property type="match status" value="3"/>
</dbReference>
<evidence type="ECO:0000256" key="1">
    <source>
        <dbReference type="ARBA" id="ARBA00022737"/>
    </source>
</evidence>
<accession>A0A7V8SVH5</accession>
<dbReference type="EMBL" id="JACDQQ010000272">
    <property type="protein sequence ID" value="MBA0083881.1"/>
    <property type="molecule type" value="Genomic_DNA"/>
</dbReference>
<keyword evidence="7" id="KW-1185">Reference proteome</keyword>
<dbReference type="SUPFAM" id="SSF81901">
    <property type="entry name" value="HCP-like"/>
    <property type="match status" value="1"/>
</dbReference>
<dbReference type="SMART" id="SM00028">
    <property type="entry name" value="TPR"/>
    <property type="match status" value="8"/>
</dbReference>
<feature type="chain" id="PRO_5030509445" evidence="5">
    <location>
        <begin position="26"/>
        <end position="452"/>
    </location>
</feature>
<evidence type="ECO:0000313" key="7">
    <source>
        <dbReference type="Proteomes" id="UP000567293"/>
    </source>
</evidence>
<keyword evidence="5" id="KW-0732">Signal</keyword>
<feature type="repeat" description="TPR" evidence="3">
    <location>
        <begin position="302"/>
        <end position="335"/>
    </location>
</feature>
<dbReference type="Pfam" id="PF12895">
    <property type="entry name" value="ANAPC3"/>
    <property type="match status" value="1"/>
</dbReference>
<feature type="signal peptide" evidence="5">
    <location>
        <begin position="1"/>
        <end position="25"/>
    </location>
</feature>
<dbReference type="AlphaFoldDB" id="A0A7V8SVH5"/>
<dbReference type="Proteomes" id="UP000567293">
    <property type="component" value="Unassembled WGS sequence"/>
</dbReference>
<keyword evidence="2 3" id="KW-0802">TPR repeat</keyword>
<feature type="region of interest" description="Disordered" evidence="4">
    <location>
        <begin position="28"/>
        <end position="65"/>
    </location>
</feature>
<sequence length="452" mass="50362">MRARLCLSSRVSVLLLLCSAWSARAAGQADPANPLSRPRTAPHAAQKSAPAKKRTRPHNANEGPQFLQKRFDAAQAAERDGDFIRAESEYREVVGLTLEQLGNAYRTLGDWEKAQAAYQGATAASADTDTALLGLAVVYLRKGEFQKGVDTVRTLLSQKPMHAQARQLLGKLYFSMNRFDAAEMELLEAQRLEPDDSETAVTLAFTYLRQKELAKAQKIFAALLEQHGESPQIHIMFGAAYRETEYVNQAVTEFQRAVALNSGYPRLHYYMALAYLSQEGSHAIPQALAELSYEIGRHPSEYSAQYLTGLIYVQQRELEKAVPYLDKAASLEPTNPDALLYLGQTLYLLEQTDRAVSLLQKSVELTKDPSRNQYQIAKAHYLLGQFFNRQGKVEEAKREIALAEEYRSKAAEQDQQRLQIYLGTGMGSGDELKTAVNNMEGRAVIVAPEPPT</sequence>
<evidence type="ECO:0000256" key="2">
    <source>
        <dbReference type="ARBA" id="ARBA00022803"/>
    </source>
</evidence>
<feature type="non-terminal residue" evidence="6">
    <location>
        <position position="452"/>
    </location>
</feature>
<evidence type="ECO:0000256" key="4">
    <source>
        <dbReference type="SAM" id="MobiDB-lite"/>
    </source>
</evidence>
<dbReference type="InterPro" id="IPR051012">
    <property type="entry name" value="CellSynth/LPSAsmb/PSIAsmb"/>
</dbReference>
<feature type="repeat" description="TPR" evidence="3">
    <location>
        <begin position="231"/>
        <end position="264"/>
    </location>
</feature>
<proteinExistence type="predicted"/>
<gene>
    <name evidence="6" type="ORF">HRJ53_02695</name>
</gene>
<evidence type="ECO:0000313" key="6">
    <source>
        <dbReference type="EMBL" id="MBA0083881.1"/>
    </source>
</evidence>
<dbReference type="SUPFAM" id="SSF48452">
    <property type="entry name" value="TPR-like"/>
    <property type="match status" value="2"/>
</dbReference>
<dbReference type="Pfam" id="PF14559">
    <property type="entry name" value="TPR_19"/>
    <property type="match status" value="1"/>
</dbReference>
<name>A0A7V8SVH5_9BACT</name>
<protein>
    <submittedName>
        <fullName evidence="6">Tetratricopeptide repeat protein</fullName>
    </submittedName>
</protein>
<evidence type="ECO:0000256" key="5">
    <source>
        <dbReference type="SAM" id="SignalP"/>
    </source>
</evidence>
<dbReference type="InterPro" id="IPR011990">
    <property type="entry name" value="TPR-like_helical_dom_sf"/>
</dbReference>